<keyword evidence="1" id="KW-0614">Plasmid</keyword>
<dbReference type="Proteomes" id="UP001440612">
    <property type="component" value="Plasmid pBS5-3-1"/>
</dbReference>
<reference evidence="2" key="1">
    <citation type="submission" date="2024-04" db="EMBL/GenBank/DDBJ databases">
        <title>Phylogenomic analyses of a clade within the roseobacter group suggest taxonomic reassignments of species of the genera Aestuariivita, Citreicella, Loktanella, Nautella, Pelagibaca, Ruegeria, Thalassobius, Thiobacimonas and Tropicibacter, and the proposal o.</title>
        <authorList>
            <person name="Jeon C.O."/>
        </authorList>
    </citation>
    <scope>NUCLEOTIDE SEQUENCE [LARGE SCALE GENOMIC DNA]</scope>
    <source>
        <strain evidence="2">BS5-3</strain>
        <plasmid evidence="2">pBS5-3-1</plasmid>
    </source>
</reference>
<protein>
    <submittedName>
        <fullName evidence="1">Uncharacterized protein</fullName>
    </submittedName>
</protein>
<gene>
    <name evidence="1" type="ORF">AABB29_20280</name>
</gene>
<accession>A0ABZ2VAC1</accession>
<evidence type="ECO:0000313" key="1">
    <source>
        <dbReference type="EMBL" id="WZC51034.1"/>
    </source>
</evidence>
<name>A0ABZ2VAC1_9RHOB</name>
<geneLocation type="plasmid" evidence="1 2">
    <name>pBS5-3-1</name>
</geneLocation>
<dbReference type="EMBL" id="CP150952">
    <property type="protein sequence ID" value="WZC51034.1"/>
    <property type="molecule type" value="Genomic_DNA"/>
</dbReference>
<organism evidence="1 2">
    <name type="scientific">Yoonia phaeophyticola</name>
    <dbReference type="NCBI Taxonomy" id="3137369"/>
    <lineage>
        <taxon>Bacteria</taxon>
        <taxon>Pseudomonadati</taxon>
        <taxon>Pseudomonadota</taxon>
        <taxon>Alphaproteobacteria</taxon>
        <taxon>Rhodobacterales</taxon>
        <taxon>Paracoccaceae</taxon>
        <taxon>Yoonia</taxon>
    </lineage>
</organism>
<sequence>MFTHFLSANFRGNIIVTAALSFNNSDQETMPTTTKTTVREAKQRQTAEPIKFILDRETRAVVGWLYKWNTGALVPMWKDGKRQNVIYE</sequence>
<evidence type="ECO:0000313" key="2">
    <source>
        <dbReference type="Proteomes" id="UP001440612"/>
    </source>
</evidence>
<keyword evidence="2" id="KW-1185">Reference proteome</keyword>
<proteinExistence type="predicted"/>
<dbReference type="RefSeq" id="WP_341369130.1">
    <property type="nucleotide sequence ID" value="NZ_CP150952.2"/>
</dbReference>